<name>T5KGU3_MICMQ</name>
<dbReference type="PATRIC" id="fig|1333857.3.peg.2069"/>
<dbReference type="RefSeq" id="WP_021200030.1">
    <property type="nucleotide sequence ID" value="NZ_ATAO01000191.1"/>
</dbReference>
<evidence type="ECO:0000313" key="2">
    <source>
        <dbReference type="Proteomes" id="UP000016033"/>
    </source>
</evidence>
<evidence type="ECO:0000313" key="1">
    <source>
        <dbReference type="EMBL" id="EQM76068.1"/>
    </source>
</evidence>
<dbReference type="AlphaFoldDB" id="T5KGU3"/>
<dbReference type="Proteomes" id="UP000016033">
    <property type="component" value="Unassembled WGS sequence"/>
</dbReference>
<sequence length="299" mass="32705">MSASDAVEEFERDVLEANVPLAALHEAAGVSGDARMRVLATHVAFPSWPGVTSASALRHAAQEAEITAALDEYASSARPLLRPADQERWELLVAEMQRRSGEGFLADELGRSAVGASLLRAKLGGGPHRVQQRAGIDCACGYAVDGLLPQRLCPECCDVLLRRWVAEERRLLRAMPAYAEDVAQVIDDVAQQQTKVFESHGEYLDSEAFGRRKAGGRRLARLGRRHRAELAGADLRRWTSFIEPLSRASTTSLRSTVQKVHKRGLGAAALTELGVRADAESIKAFVKDSERRTKSSRRV</sequence>
<proteinExistence type="predicted"/>
<organism evidence="1 2">
    <name type="scientific">Microbacterium maritypicum MF109</name>
    <dbReference type="NCBI Taxonomy" id="1333857"/>
    <lineage>
        <taxon>Bacteria</taxon>
        <taxon>Bacillati</taxon>
        <taxon>Actinomycetota</taxon>
        <taxon>Actinomycetes</taxon>
        <taxon>Micrococcales</taxon>
        <taxon>Microbacteriaceae</taxon>
        <taxon>Microbacterium</taxon>
    </lineage>
</organism>
<comment type="caution">
    <text evidence="1">The sequence shown here is derived from an EMBL/GenBank/DDBJ whole genome shotgun (WGS) entry which is preliminary data.</text>
</comment>
<dbReference type="EMBL" id="ATAO01000191">
    <property type="protein sequence ID" value="EQM76068.1"/>
    <property type="molecule type" value="Genomic_DNA"/>
</dbReference>
<accession>T5KGU3</accession>
<gene>
    <name evidence="1" type="ORF">L687_18505</name>
</gene>
<protein>
    <submittedName>
        <fullName evidence="1">Uncharacterized protein</fullName>
    </submittedName>
</protein>
<reference evidence="1 2" key="1">
    <citation type="journal article" date="2013" name="Genome Announc.">
        <title>Whole-genome sequences of five oyster-associated bacteria show potential for crude oil hydrocarbon degradation.</title>
        <authorList>
            <person name="Chauhan A."/>
            <person name="Green S."/>
            <person name="Pathak A."/>
            <person name="Thomas J."/>
            <person name="Venkatramanan R."/>
        </authorList>
    </citation>
    <scope>NUCLEOTIDE SEQUENCE [LARGE SCALE GENOMIC DNA]</scope>
    <source>
        <strain evidence="1 2">MF109</strain>
    </source>
</reference>